<accession>A0ABU6UZK5</accession>
<feature type="compositionally biased region" description="Low complexity" evidence="1">
    <location>
        <begin position="95"/>
        <end position="107"/>
    </location>
</feature>
<keyword evidence="3" id="KW-1185">Reference proteome</keyword>
<gene>
    <name evidence="2" type="ORF">PIB30_099421</name>
</gene>
<dbReference type="EMBL" id="JASCZI010123485">
    <property type="protein sequence ID" value="MED6165428.1"/>
    <property type="molecule type" value="Genomic_DNA"/>
</dbReference>
<feature type="region of interest" description="Disordered" evidence="1">
    <location>
        <begin position="87"/>
        <end position="107"/>
    </location>
</feature>
<name>A0ABU6UZK5_9FABA</name>
<evidence type="ECO:0000313" key="2">
    <source>
        <dbReference type="EMBL" id="MED6165428.1"/>
    </source>
</evidence>
<proteinExistence type="predicted"/>
<evidence type="ECO:0000313" key="3">
    <source>
        <dbReference type="Proteomes" id="UP001341840"/>
    </source>
</evidence>
<sequence>LKNVILMNLGEVGRKEITKIFYRMPVAVTNTFVYRKMLLRIDQNVSMMFSYHRGIACVFAIELCVQLQDVGGNFSSSNHVESSRGININEGAHMPPNRRASSPSPSFSPYVNRPVQHPLPEVSHFEDHAGAFTIHSPEMDDAQARGLIATVVMMTNLFWRHNYLLLNQSWGCHPLQLH</sequence>
<comment type="caution">
    <text evidence="2">The sequence shown here is derived from an EMBL/GenBank/DDBJ whole genome shotgun (WGS) entry which is preliminary data.</text>
</comment>
<evidence type="ECO:0000256" key="1">
    <source>
        <dbReference type="SAM" id="MobiDB-lite"/>
    </source>
</evidence>
<feature type="non-terminal residue" evidence="2">
    <location>
        <position position="1"/>
    </location>
</feature>
<reference evidence="2 3" key="1">
    <citation type="journal article" date="2023" name="Plants (Basel)">
        <title>Bridging the Gap: Combining Genomics and Transcriptomics Approaches to Understand Stylosanthes scabra, an Orphan Legume from the Brazilian Caatinga.</title>
        <authorList>
            <person name="Ferreira-Neto J.R.C."/>
            <person name="da Silva M.D."/>
            <person name="Binneck E."/>
            <person name="de Melo N.F."/>
            <person name="da Silva R.H."/>
            <person name="de Melo A.L.T.M."/>
            <person name="Pandolfi V."/>
            <person name="Bustamante F.O."/>
            <person name="Brasileiro-Vidal A.C."/>
            <person name="Benko-Iseppon A.M."/>
        </authorList>
    </citation>
    <scope>NUCLEOTIDE SEQUENCE [LARGE SCALE GENOMIC DNA]</scope>
    <source>
        <tissue evidence="2">Leaves</tissue>
    </source>
</reference>
<organism evidence="2 3">
    <name type="scientific">Stylosanthes scabra</name>
    <dbReference type="NCBI Taxonomy" id="79078"/>
    <lineage>
        <taxon>Eukaryota</taxon>
        <taxon>Viridiplantae</taxon>
        <taxon>Streptophyta</taxon>
        <taxon>Embryophyta</taxon>
        <taxon>Tracheophyta</taxon>
        <taxon>Spermatophyta</taxon>
        <taxon>Magnoliopsida</taxon>
        <taxon>eudicotyledons</taxon>
        <taxon>Gunneridae</taxon>
        <taxon>Pentapetalae</taxon>
        <taxon>rosids</taxon>
        <taxon>fabids</taxon>
        <taxon>Fabales</taxon>
        <taxon>Fabaceae</taxon>
        <taxon>Papilionoideae</taxon>
        <taxon>50 kb inversion clade</taxon>
        <taxon>dalbergioids sensu lato</taxon>
        <taxon>Dalbergieae</taxon>
        <taxon>Pterocarpus clade</taxon>
        <taxon>Stylosanthes</taxon>
    </lineage>
</organism>
<dbReference type="Proteomes" id="UP001341840">
    <property type="component" value="Unassembled WGS sequence"/>
</dbReference>
<protein>
    <submittedName>
        <fullName evidence="2">Uncharacterized protein</fullName>
    </submittedName>
</protein>